<dbReference type="PROSITE" id="PS00524">
    <property type="entry name" value="SMB_1"/>
    <property type="match status" value="1"/>
</dbReference>
<evidence type="ECO:0000256" key="2">
    <source>
        <dbReference type="SAM" id="MobiDB-lite"/>
    </source>
</evidence>
<reference evidence="5" key="1">
    <citation type="submission" date="2023-10" db="EMBL/GenBank/DDBJ databases">
        <authorList>
            <person name="Chen Y."/>
            <person name="Shah S."/>
            <person name="Dougan E. K."/>
            <person name="Thang M."/>
            <person name="Chan C."/>
        </authorList>
    </citation>
    <scope>NUCLEOTIDE SEQUENCE [LARGE SCALE GENOMIC DNA]</scope>
</reference>
<dbReference type="Gene3D" id="4.10.410.20">
    <property type="match status" value="1"/>
</dbReference>
<feature type="non-terminal residue" evidence="5">
    <location>
        <position position="207"/>
    </location>
</feature>
<keyword evidence="1" id="KW-1015">Disulfide bond</keyword>
<accession>A0ABN9QG36</accession>
<gene>
    <name evidence="5" type="ORF">PCOR1329_LOCUS10957</name>
</gene>
<dbReference type="EMBL" id="CAUYUJ010003128">
    <property type="protein sequence ID" value="CAK0804018.1"/>
    <property type="molecule type" value="Genomic_DNA"/>
</dbReference>
<feature type="signal peptide" evidence="3">
    <location>
        <begin position="1"/>
        <end position="20"/>
    </location>
</feature>
<feature type="compositionally biased region" description="Low complexity" evidence="2">
    <location>
        <begin position="168"/>
        <end position="182"/>
    </location>
</feature>
<evidence type="ECO:0000259" key="4">
    <source>
        <dbReference type="PROSITE" id="PS50958"/>
    </source>
</evidence>
<evidence type="ECO:0000256" key="3">
    <source>
        <dbReference type="SAM" id="SignalP"/>
    </source>
</evidence>
<dbReference type="SMART" id="SM00201">
    <property type="entry name" value="SO"/>
    <property type="match status" value="1"/>
</dbReference>
<evidence type="ECO:0000256" key="1">
    <source>
        <dbReference type="ARBA" id="ARBA00023157"/>
    </source>
</evidence>
<dbReference type="InterPro" id="IPR001212">
    <property type="entry name" value="Somatomedin_B_dom"/>
</dbReference>
<name>A0ABN9QG36_9DINO</name>
<dbReference type="Pfam" id="PF01033">
    <property type="entry name" value="Somatomedin_B"/>
    <property type="match status" value="1"/>
</dbReference>
<keyword evidence="3" id="KW-0732">Signal</keyword>
<keyword evidence="6" id="KW-1185">Reference proteome</keyword>
<feature type="non-terminal residue" evidence="5">
    <location>
        <position position="1"/>
    </location>
</feature>
<protein>
    <recommendedName>
        <fullName evidence="4">SMB domain-containing protein</fullName>
    </recommendedName>
</protein>
<dbReference type="SUPFAM" id="SSF90188">
    <property type="entry name" value="Somatomedin B domain"/>
    <property type="match status" value="1"/>
</dbReference>
<feature type="chain" id="PRO_5046925755" description="SMB domain-containing protein" evidence="3">
    <location>
        <begin position="21"/>
        <end position="207"/>
    </location>
</feature>
<evidence type="ECO:0000313" key="5">
    <source>
        <dbReference type="EMBL" id="CAK0804018.1"/>
    </source>
</evidence>
<proteinExistence type="predicted"/>
<dbReference type="Proteomes" id="UP001189429">
    <property type="component" value="Unassembled WGS sequence"/>
</dbReference>
<evidence type="ECO:0000313" key="6">
    <source>
        <dbReference type="Proteomes" id="UP001189429"/>
    </source>
</evidence>
<dbReference type="PROSITE" id="PS50958">
    <property type="entry name" value="SMB_2"/>
    <property type="match status" value="1"/>
</dbReference>
<feature type="domain" description="SMB" evidence="4">
    <location>
        <begin position="112"/>
        <end position="155"/>
    </location>
</feature>
<feature type="region of interest" description="Disordered" evidence="2">
    <location>
        <begin position="159"/>
        <end position="182"/>
    </location>
</feature>
<organism evidence="5 6">
    <name type="scientific">Prorocentrum cordatum</name>
    <dbReference type="NCBI Taxonomy" id="2364126"/>
    <lineage>
        <taxon>Eukaryota</taxon>
        <taxon>Sar</taxon>
        <taxon>Alveolata</taxon>
        <taxon>Dinophyceae</taxon>
        <taxon>Prorocentrales</taxon>
        <taxon>Prorocentraceae</taxon>
        <taxon>Prorocentrum</taxon>
    </lineage>
</organism>
<dbReference type="InterPro" id="IPR036024">
    <property type="entry name" value="Somatomedin_B-like_dom_sf"/>
</dbReference>
<comment type="caution">
    <text evidence="5">The sequence shown here is derived from an EMBL/GenBank/DDBJ whole genome shotgun (WGS) entry which is preliminary data.</text>
</comment>
<sequence length="207" mass="21783">GAVAVAAVSGFSAALALALAGRGPPRQLGMRTPGVRRADEEGAAGDHAAGCLTAVQGDACYKKVKWAMTDGIHSHPDWYPGLDEHSAFADFQRLLHSNDEVDCQEPCEPAGGESSCAQLGCGTEFDPRRKCQCNADCHSHHSCCSDYKDVCHTDEGHAPGGAHHAHHAPSSTTSSPAKVTTTPYPGGPAPDWCYLGFNGEPSMEYFC</sequence>